<evidence type="ECO:0000259" key="1">
    <source>
        <dbReference type="Pfam" id="PF09588"/>
    </source>
</evidence>
<dbReference type="SUPFAM" id="SSF52980">
    <property type="entry name" value="Restriction endonuclease-like"/>
    <property type="match status" value="1"/>
</dbReference>
<sequence length="231" mass="25640">MTITYHPDVVQGSEEWVSLRCGRLTASEMKLILTPTLKVAANEKERSHLYTLLAQRMAGYTEIGFLGDDMLRGYEDEIDARAAYAANYAPVDDCGFITNDDLGFTIGYSPDGLVGEDGLVEIKSRKHKFQVETILENVALGTAPSDFVIQIQTGLWVTKRKWLDFISYSAGLPMATVRIYPDPVVQNAIVEAATAFEARIGERMTQLTGVLQTPGLRFLQTDRRVDQELAA</sequence>
<dbReference type="GO" id="GO:0004527">
    <property type="term" value="F:exonuclease activity"/>
    <property type="evidence" value="ECO:0007669"/>
    <property type="project" value="UniProtKB-KW"/>
</dbReference>
<dbReference type="InterPro" id="IPR051703">
    <property type="entry name" value="NF-kappa-B_Signaling_Reg"/>
</dbReference>
<dbReference type="PANTHER" id="PTHR46609:SF8">
    <property type="entry name" value="YQAJ VIRAL RECOMBINASE DOMAIN-CONTAINING PROTEIN"/>
    <property type="match status" value="1"/>
</dbReference>
<dbReference type="EMBL" id="MT143987">
    <property type="protein sequence ID" value="QJA45202.1"/>
    <property type="molecule type" value="Genomic_DNA"/>
</dbReference>
<dbReference type="InterPro" id="IPR019080">
    <property type="entry name" value="YqaJ_viral_recombinase"/>
</dbReference>
<keyword evidence="2" id="KW-0378">Hydrolase</keyword>
<keyword evidence="2" id="KW-0540">Nuclease</keyword>
<dbReference type="InterPro" id="IPR011604">
    <property type="entry name" value="PDDEXK-like_dom_sf"/>
</dbReference>
<dbReference type="InterPro" id="IPR011335">
    <property type="entry name" value="Restrct_endonuc-II-like"/>
</dbReference>
<dbReference type="Gene3D" id="3.90.320.10">
    <property type="match status" value="1"/>
</dbReference>
<organism evidence="2">
    <name type="scientific">viral metagenome</name>
    <dbReference type="NCBI Taxonomy" id="1070528"/>
    <lineage>
        <taxon>unclassified sequences</taxon>
        <taxon>metagenomes</taxon>
        <taxon>organismal metagenomes</taxon>
    </lineage>
</organism>
<dbReference type="PANTHER" id="PTHR46609">
    <property type="entry name" value="EXONUCLEASE, PHAGE-TYPE/RECB, C-TERMINAL DOMAIN-CONTAINING PROTEIN"/>
    <property type="match status" value="1"/>
</dbReference>
<evidence type="ECO:0000313" key="3">
    <source>
        <dbReference type="EMBL" id="QJA67781.1"/>
    </source>
</evidence>
<accession>A0A6H1ZCL1</accession>
<feature type="domain" description="YqaJ viral recombinase" evidence="1">
    <location>
        <begin position="15"/>
        <end position="160"/>
    </location>
</feature>
<name>A0A6H1ZCL1_9ZZZZ</name>
<dbReference type="EMBL" id="MT141576">
    <property type="protein sequence ID" value="QJA67781.1"/>
    <property type="molecule type" value="Genomic_DNA"/>
</dbReference>
<reference evidence="2" key="1">
    <citation type="submission" date="2020-03" db="EMBL/GenBank/DDBJ databases">
        <title>The deep terrestrial virosphere.</title>
        <authorList>
            <person name="Holmfeldt K."/>
            <person name="Nilsson E."/>
            <person name="Simone D."/>
            <person name="Lopez-Fernandez M."/>
            <person name="Wu X."/>
            <person name="de Brujin I."/>
            <person name="Lundin D."/>
            <person name="Andersson A."/>
            <person name="Bertilsson S."/>
            <person name="Dopson M."/>
        </authorList>
    </citation>
    <scope>NUCLEOTIDE SEQUENCE</scope>
    <source>
        <strain evidence="4">MM415A00124</strain>
        <strain evidence="3">MM415B00156</strain>
        <strain evidence="2">TM448A00198</strain>
    </source>
</reference>
<dbReference type="EMBL" id="MT145191">
    <property type="protein sequence ID" value="QJI04846.1"/>
    <property type="molecule type" value="Genomic_DNA"/>
</dbReference>
<evidence type="ECO:0000313" key="2">
    <source>
        <dbReference type="EMBL" id="QJA45202.1"/>
    </source>
</evidence>
<proteinExistence type="predicted"/>
<gene>
    <name evidence="4" type="ORF">MM415A00124_0021</name>
    <name evidence="3" type="ORF">MM415B00156_0021</name>
    <name evidence="2" type="ORF">TM448A00198_0017</name>
</gene>
<dbReference type="Pfam" id="PF09588">
    <property type="entry name" value="YqaJ"/>
    <property type="match status" value="1"/>
</dbReference>
<protein>
    <submittedName>
        <fullName evidence="2">Putative exonuclease</fullName>
    </submittedName>
</protein>
<evidence type="ECO:0000313" key="4">
    <source>
        <dbReference type="EMBL" id="QJI04846.1"/>
    </source>
</evidence>
<keyword evidence="2" id="KW-0269">Exonuclease</keyword>
<dbReference type="AlphaFoldDB" id="A0A6H1ZCL1"/>